<comment type="caution">
    <text evidence="1">The sequence shown here is derived from an EMBL/GenBank/DDBJ whole genome shotgun (WGS) entry which is preliminary data.</text>
</comment>
<gene>
    <name evidence="1" type="ORF">DLM77_09465</name>
</gene>
<reference evidence="2" key="1">
    <citation type="submission" date="2018-05" db="EMBL/GenBank/DDBJ databases">
        <title>Leptospira yasudae sp. nov. and Leptospira stimsonii sp. nov., two pathogenic species of the genus Leptospira isolated from environmental sources.</title>
        <authorList>
            <person name="Casanovas-Massana A."/>
            <person name="Hamond C."/>
            <person name="Santos L.A."/>
            <person name="Hacker K.P."/>
            <person name="Balassiano I."/>
            <person name="Medeiros M.A."/>
            <person name="Reis M.G."/>
            <person name="Ko A.I."/>
            <person name="Wunder E.A."/>
        </authorList>
    </citation>
    <scope>NUCLEOTIDE SEQUENCE [LARGE SCALE GENOMIC DNA]</scope>
    <source>
        <strain evidence="2">B21</strain>
    </source>
</reference>
<evidence type="ECO:0000313" key="1">
    <source>
        <dbReference type="EMBL" id="RHX80084.1"/>
    </source>
</evidence>
<reference evidence="1 2" key="2">
    <citation type="journal article" date="2020" name="Int. J. Syst. Evol. Microbiol.">
        <title>Leptospira yasudae sp. nov. and Leptospira stimsonii sp. nov., two new species of the pathogenic group isolated from environmental sources.</title>
        <authorList>
            <person name="Casanovas-Massana A."/>
            <person name="Hamond C."/>
            <person name="Santos L.A."/>
            <person name="de Oliveira D."/>
            <person name="Hacker K.P."/>
            <person name="Balassiano I."/>
            <person name="Costa F."/>
            <person name="Medeiros M.A."/>
            <person name="Reis M.G."/>
            <person name="Ko A.I."/>
            <person name="Wunder E.A."/>
        </authorList>
    </citation>
    <scope>NUCLEOTIDE SEQUENCE [LARGE SCALE GENOMIC DNA]</scope>
    <source>
        <strain evidence="1 2">B21</strain>
    </source>
</reference>
<organism evidence="1 2">
    <name type="scientific">Leptospira yasudae</name>
    <dbReference type="NCBI Taxonomy" id="2202201"/>
    <lineage>
        <taxon>Bacteria</taxon>
        <taxon>Pseudomonadati</taxon>
        <taxon>Spirochaetota</taxon>
        <taxon>Spirochaetia</taxon>
        <taxon>Leptospirales</taxon>
        <taxon>Leptospiraceae</taxon>
        <taxon>Leptospira</taxon>
    </lineage>
</organism>
<name>A0ABX9M3F3_9LEPT</name>
<dbReference type="Proteomes" id="UP000285569">
    <property type="component" value="Unassembled WGS sequence"/>
</dbReference>
<accession>A0ABX9M3F3</accession>
<proteinExistence type="predicted"/>
<sequence>MQNVRQTPLCQKKSGAIRKKRDIKCRNSIAFRNRKRNEEECGSSYVFTIQEEKEKEIPGVLVELKNRRLLPGTNGGSSHVPTRIQAMKTGVRWNRMSSHKNSGDESLCSVESYEFLQGLSRRIGWFMELEEFPQPEIGFLSEQTLINVNMAEKIRIFD</sequence>
<protein>
    <submittedName>
        <fullName evidence="1">Uncharacterized protein</fullName>
    </submittedName>
</protein>
<dbReference type="EMBL" id="QHCR01000004">
    <property type="protein sequence ID" value="RHX80084.1"/>
    <property type="molecule type" value="Genomic_DNA"/>
</dbReference>
<keyword evidence="2" id="KW-1185">Reference proteome</keyword>
<evidence type="ECO:0000313" key="2">
    <source>
        <dbReference type="Proteomes" id="UP000285569"/>
    </source>
</evidence>